<proteinExistence type="predicted"/>
<dbReference type="EMBL" id="LDSL01000027">
    <property type="protein sequence ID" value="KTT26532.1"/>
    <property type="molecule type" value="Genomic_DNA"/>
</dbReference>
<dbReference type="RefSeq" id="WP_058640660.1">
    <property type="nucleotide sequence ID" value="NZ_LDSL01000027.1"/>
</dbReference>
<evidence type="ECO:0000313" key="1">
    <source>
        <dbReference type="EMBL" id="KTT26532.1"/>
    </source>
</evidence>
<dbReference type="Proteomes" id="UP000072741">
    <property type="component" value="Unassembled WGS sequence"/>
</dbReference>
<comment type="caution">
    <text evidence="1">The sequence shown here is derived from an EMBL/GenBank/DDBJ whole genome shotgun (WGS) entry which is preliminary data.</text>
</comment>
<evidence type="ECO:0000313" key="2">
    <source>
        <dbReference type="Proteomes" id="UP000072741"/>
    </source>
</evidence>
<keyword evidence="2" id="KW-1185">Reference proteome</keyword>
<accession>A0A147H9C7</accession>
<organism evidence="1 2">
    <name type="scientific">Pseudacidovorax intermedius</name>
    <dbReference type="NCBI Taxonomy" id="433924"/>
    <lineage>
        <taxon>Bacteria</taxon>
        <taxon>Pseudomonadati</taxon>
        <taxon>Pseudomonadota</taxon>
        <taxon>Betaproteobacteria</taxon>
        <taxon>Burkholderiales</taxon>
        <taxon>Comamonadaceae</taxon>
        <taxon>Pseudacidovorax</taxon>
    </lineage>
</organism>
<dbReference type="OrthoDB" id="8905653at2"/>
<name>A0A147H9C7_9BURK</name>
<gene>
    <name evidence="1" type="ORF">NS331_03690</name>
</gene>
<sequence length="176" mass="18940">MRTATRSRSTTSPSTSKALALVLKQEHERHAARLADIRRISTKLPVLDELMAALAAQKVHVALEELRPYRRVLDLPETVTLRTGLFGDGHDATVAATLLRLGFKVVWTKQGAALGRFQCEAIFKRGHAHVHAYVPAEWLAEACEQGLVTAATEGHHPANDVGRPLAAAAATAEAGA</sequence>
<reference evidence="1 2" key="1">
    <citation type="journal article" date="2016" name="Front. Microbiol.">
        <title>Genomic Resource of Rice Seed Associated Bacteria.</title>
        <authorList>
            <person name="Midha S."/>
            <person name="Bansal K."/>
            <person name="Sharma S."/>
            <person name="Kumar N."/>
            <person name="Patil P.P."/>
            <person name="Chaudhry V."/>
            <person name="Patil P.B."/>
        </authorList>
    </citation>
    <scope>NUCLEOTIDE SEQUENCE [LARGE SCALE GENOMIC DNA]</scope>
    <source>
        <strain evidence="1 2">NS331</strain>
    </source>
</reference>
<protein>
    <submittedName>
        <fullName evidence="1">Uncharacterized protein</fullName>
    </submittedName>
</protein>
<dbReference type="AlphaFoldDB" id="A0A147H9C7"/>